<keyword evidence="6" id="KW-0963">Cytoplasm</keyword>
<evidence type="ECO:0000256" key="15">
    <source>
        <dbReference type="ARBA" id="ARBA00047761"/>
    </source>
</evidence>
<feature type="compositionally biased region" description="Low complexity" evidence="24">
    <location>
        <begin position="374"/>
        <end position="389"/>
    </location>
</feature>
<dbReference type="InterPro" id="IPR015655">
    <property type="entry name" value="PP2C"/>
</dbReference>
<protein>
    <recommendedName>
        <fullName evidence="18">Protein phosphatase 1E</fullName>
        <ecNumber evidence="5">3.1.3.16</ecNumber>
    </recommendedName>
    <alternativeName>
        <fullName evidence="21">Ca(2+)/calmodulin-dependent protein kinase phosphatase N</fullName>
    </alternativeName>
    <alternativeName>
        <fullName evidence="19">CaMKP-nucleus</fullName>
    </alternativeName>
    <alternativeName>
        <fullName evidence="20">Partner of PIX 1</fullName>
    </alternativeName>
    <alternativeName>
        <fullName evidence="22">Partner of PIX-alpha</fullName>
    </alternativeName>
</protein>
<dbReference type="GO" id="GO:0046872">
    <property type="term" value="F:metal ion binding"/>
    <property type="evidence" value="ECO:0007669"/>
    <property type="project" value="UniProtKB-KW"/>
</dbReference>
<comment type="subcellular location">
    <subcellularLocation>
        <location evidence="4">Cytoplasm</location>
    </subcellularLocation>
    <subcellularLocation>
        <location evidence="3">Nucleus</location>
    </subcellularLocation>
</comment>
<evidence type="ECO:0000256" key="11">
    <source>
        <dbReference type="ARBA" id="ARBA00022842"/>
    </source>
</evidence>
<feature type="compositionally biased region" description="Polar residues" evidence="24">
    <location>
        <begin position="390"/>
        <end position="404"/>
    </location>
</feature>
<evidence type="ECO:0000313" key="26">
    <source>
        <dbReference type="EMBL" id="KAK7485385.1"/>
    </source>
</evidence>
<evidence type="ECO:0000256" key="6">
    <source>
        <dbReference type="ARBA" id="ARBA00022490"/>
    </source>
</evidence>
<evidence type="ECO:0000256" key="10">
    <source>
        <dbReference type="ARBA" id="ARBA00022801"/>
    </source>
</evidence>
<evidence type="ECO:0000256" key="24">
    <source>
        <dbReference type="SAM" id="MobiDB-lite"/>
    </source>
</evidence>
<dbReference type="Pfam" id="PF00481">
    <property type="entry name" value="PP2C"/>
    <property type="match status" value="1"/>
</dbReference>
<comment type="caution">
    <text evidence="26">The sequence shown here is derived from an EMBL/GenBank/DDBJ whole genome shotgun (WGS) entry which is preliminary data.</text>
</comment>
<keyword evidence="14" id="KW-0539">Nucleus</keyword>
<comment type="similarity">
    <text evidence="23">Belongs to the PP2C family.</text>
</comment>
<dbReference type="FunFam" id="3.60.40.10:FF:000021">
    <property type="entry name" value="Protein phosphatase, Mg2+/Mn2+-dependent, 1E"/>
    <property type="match status" value="1"/>
</dbReference>
<dbReference type="Proteomes" id="UP001519460">
    <property type="component" value="Unassembled WGS sequence"/>
</dbReference>
<evidence type="ECO:0000256" key="13">
    <source>
        <dbReference type="ARBA" id="ARBA00023211"/>
    </source>
</evidence>
<keyword evidence="11" id="KW-0460">Magnesium</keyword>
<sequence length="644" mass="71250">MLRIECPHGLAEHISRAAYERVTKLDLHRLYDNTSPPDGSSDSLPPQIDMLQLQQEVAQQVFVVCHEWSQQLPASIRPLPRVFPVFAHAIKNTRRKMEDRHVIVSDLNTLFKLQDSPSQSFYAVFDGHGGPEAAMFAASQLHANLTRDASFSSDPELALRRAYTQTDKQFIDKCSKQKLRSGTTGVTVLFREDKCYVGWLGDSQALLVRDGRAVTVMEPHKPEREDERKRIENLGGVVTRNLGVWRVNGNISVSRAIGDASQKPFLCSDADVTTFTRTGSEDYMVLGCDGLWDVLSAPDIPVVVHQYLRQHPNHHAGVSKHLVLKAKELGSSDNISVVVVFFRKDVAKPVGVNSEGFRFVRANGDHEDSASEISGSQTGSGDSITSGTSRLTINSSGSAVDNVDGTQVKTAGTTQHGQQILCEFPCQLERQAGFFLPNLRALRTGQKRQQLVPLKQEQGEMTGKTSQVTKAEVSDSNRDHNQKRKPGSKGSTRRAGPTRRKPRTRLTRKKRRGHFMIGSPDSAAAATTDASGLKHPEFLIDDISYSSFDPSHDFESMHTPLQDILQRMSDGGSDAGNENAPDQRGDLLSVRDTSARLHNAFPRLPSRGLKPLSTTAAPFSATSLRLHPQYDHHTLQSNKQKFLR</sequence>
<name>A0ABD0KE51_9CAEN</name>
<dbReference type="InterPro" id="IPR001932">
    <property type="entry name" value="PPM-type_phosphatase-like_dom"/>
</dbReference>
<dbReference type="SMART" id="SM00332">
    <property type="entry name" value="PP2Cc"/>
    <property type="match status" value="1"/>
</dbReference>
<dbReference type="GO" id="GO:0005737">
    <property type="term" value="C:cytoplasm"/>
    <property type="evidence" value="ECO:0007669"/>
    <property type="project" value="UniProtKB-SubCell"/>
</dbReference>
<keyword evidence="8" id="KW-0479">Metal-binding</keyword>
<keyword evidence="10 23" id="KW-0378">Hydrolase</keyword>
<dbReference type="PROSITE" id="PS01032">
    <property type="entry name" value="PPM_1"/>
    <property type="match status" value="1"/>
</dbReference>
<evidence type="ECO:0000256" key="5">
    <source>
        <dbReference type="ARBA" id="ARBA00013081"/>
    </source>
</evidence>
<evidence type="ECO:0000256" key="16">
    <source>
        <dbReference type="ARBA" id="ARBA00048336"/>
    </source>
</evidence>
<evidence type="ECO:0000256" key="17">
    <source>
        <dbReference type="ARBA" id="ARBA00063519"/>
    </source>
</evidence>
<dbReference type="PANTHER" id="PTHR13832">
    <property type="entry name" value="PROTEIN PHOSPHATASE 2C"/>
    <property type="match status" value="1"/>
</dbReference>
<feature type="domain" description="PPM-type phosphatase" evidence="25">
    <location>
        <begin position="83"/>
        <end position="342"/>
    </location>
</feature>
<organism evidence="26 27">
    <name type="scientific">Batillaria attramentaria</name>
    <dbReference type="NCBI Taxonomy" id="370345"/>
    <lineage>
        <taxon>Eukaryota</taxon>
        <taxon>Metazoa</taxon>
        <taxon>Spiralia</taxon>
        <taxon>Lophotrochozoa</taxon>
        <taxon>Mollusca</taxon>
        <taxon>Gastropoda</taxon>
        <taxon>Caenogastropoda</taxon>
        <taxon>Sorbeoconcha</taxon>
        <taxon>Cerithioidea</taxon>
        <taxon>Batillariidae</taxon>
        <taxon>Batillaria</taxon>
    </lineage>
</organism>
<keyword evidence="7" id="KW-0597">Phosphoprotein</keyword>
<proteinExistence type="inferred from homology"/>
<evidence type="ECO:0000256" key="20">
    <source>
        <dbReference type="ARBA" id="ARBA00075701"/>
    </source>
</evidence>
<dbReference type="EMBL" id="JACVVK020000195">
    <property type="protein sequence ID" value="KAK7485385.1"/>
    <property type="molecule type" value="Genomic_DNA"/>
</dbReference>
<dbReference type="Gene3D" id="3.60.40.10">
    <property type="entry name" value="PPM-type phosphatase domain"/>
    <property type="match status" value="1"/>
</dbReference>
<dbReference type="GO" id="GO:0005634">
    <property type="term" value="C:nucleus"/>
    <property type="evidence" value="ECO:0007669"/>
    <property type="project" value="UniProtKB-SubCell"/>
</dbReference>
<keyword evidence="27" id="KW-1185">Reference proteome</keyword>
<dbReference type="PROSITE" id="PS51746">
    <property type="entry name" value="PPM_2"/>
    <property type="match status" value="1"/>
</dbReference>
<keyword evidence="13" id="KW-0464">Manganese</keyword>
<dbReference type="GO" id="GO:0004722">
    <property type="term" value="F:protein serine/threonine phosphatase activity"/>
    <property type="evidence" value="ECO:0007669"/>
    <property type="project" value="UniProtKB-EC"/>
</dbReference>
<dbReference type="EC" id="3.1.3.16" evidence="5"/>
<evidence type="ECO:0000256" key="8">
    <source>
        <dbReference type="ARBA" id="ARBA00022723"/>
    </source>
</evidence>
<dbReference type="CDD" id="cd00143">
    <property type="entry name" value="PP2Cc"/>
    <property type="match status" value="1"/>
</dbReference>
<comment type="cofactor">
    <cofactor evidence="1">
        <name>Mn(2+)</name>
        <dbReference type="ChEBI" id="CHEBI:29035"/>
    </cofactor>
</comment>
<comment type="subunit">
    <text evidence="17">Heterotrimer. Interacts with PAX1 and ARHGEF6 (or ARHGEF7).</text>
</comment>
<keyword evidence="9" id="KW-0677">Repeat</keyword>
<evidence type="ECO:0000256" key="1">
    <source>
        <dbReference type="ARBA" id="ARBA00001936"/>
    </source>
</evidence>
<feature type="region of interest" description="Disordered" evidence="24">
    <location>
        <begin position="367"/>
        <end position="404"/>
    </location>
</feature>
<evidence type="ECO:0000256" key="2">
    <source>
        <dbReference type="ARBA" id="ARBA00001946"/>
    </source>
</evidence>
<evidence type="ECO:0000256" key="3">
    <source>
        <dbReference type="ARBA" id="ARBA00004123"/>
    </source>
</evidence>
<evidence type="ECO:0000256" key="23">
    <source>
        <dbReference type="RuleBase" id="RU003465"/>
    </source>
</evidence>
<evidence type="ECO:0000256" key="7">
    <source>
        <dbReference type="ARBA" id="ARBA00022553"/>
    </source>
</evidence>
<dbReference type="PANTHER" id="PTHR13832:SF818">
    <property type="entry name" value="SD03870P"/>
    <property type="match status" value="1"/>
</dbReference>
<comment type="catalytic activity">
    <reaction evidence="15">
        <text>O-phospho-L-seryl-[protein] + H2O = L-seryl-[protein] + phosphate</text>
        <dbReference type="Rhea" id="RHEA:20629"/>
        <dbReference type="Rhea" id="RHEA-COMP:9863"/>
        <dbReference type="Rhea" id="RHEA-COMP:11604"/>
        <dbReference type="ChEBI" id="CHEBI:15377"/>
        <dbReference type="ChEBI" id="CHEBI:29999"/>
        <dbReference type="ChEBI" id="CHEBI:43474"/>
        <dbReference type="ChEBI" id="CHEBI:83421"/>
        <dbReference type="EC" id="3.1.3.16"/>
    </reaction>
</comment>
<comment type="cofactor">
    <cofactor evidence="2">
        <name>Mg(2+)</name>
        <dbReference type="ChEBI" id="CHEBI:18420"/>
    </cofactor>
</comment>
<dbReference type="InterPro" id="IPR000222">
    <property type="entry name" value="PP2C_BS"/>
</dbReference>
<evidence type="ECO:0000256" key="12">
    <source>
        <dbReference type="ARBA" id="ARBA00022912"/>
    </source>
</evidence>
<dbReference type="InterPro" id="IPR036457">
    <property type="entry name" value="PPM-type-like_dom_sf"/>
</dbReference>
<evidence type="ECO:0000256" key="14">
    <source>
        <dbReference type="ARBA" id="ARBA00023242"/>
    </source>
</evidence>
<evidence type="ECO:0000256" key="19">
    <source>
        <dbReference type="ARBA" id="ARBA00075580"/>
    </source>
</evidence>
<evidence type="ECO:0000256" key="18">
    <source>
        <dbReference type="ARBA" id="ARBA00070214"/>
    </source>
</evidence>
<feature type="compositionally biased region" description="Basic residues" evidence="24">
    <location>
        <begin position="496"/>
        <end position="514"/>
    </location>
</feature>
<evidence type="ECO:0000313" key="27">
    <source>
        <dbReference type="Proteomes" id="UP001519460"/>
    </source>
</evidence>
<dbReference type="SUPFAM" id="SSF81606">
    <property type="entry name" value="PP2C-like"/>
    <property type="match status" value="1"/>
</dbReference>
<evidence type="ECO:0000256" key="9">
    <source>
        <dbReference type="ARBA" id="ARBA00022737"/>
    </source>
</evidence>
<feature type="region of interest" description="Disordered" evidence="24">
    <location>
        <begin position="449"/>
        <end position="529"/>
    </location>
</feature>
<evidence type="ECO:0000256" key="21">
    <source>
        <dbReference type="ARBA" id="ARBA00078590"/>
    </source>
</evidence>
<comment type="catalytic activity">
    <reaction evidence="16">
        <text>O-phospho-L-threonyl-[protein] + H2O = L-threonyl-[protein] + phosphate</text>
        <dbReference type="Rhea" id="RHEA:47004"/>
        <dbReference type="Rhea" id="RHEA-COMP:11060"/>
        <dbReference type="Rhea" id="RHEA-COMP:11605"/>
        <dbReference type="ChEBI" id="CHEBI:15377"/>
        <dbReference type="ChEBI" id="CHEBI:30013"/>
        <dbReference type="ChEBI" id="CHEBI:43474"/>
        <dbReference type="ChEBI" id="CHEBI:61977"/>
        <dbReference type="EC" id="3.1.3.16"/>
    </reaction>
</comment>
<gene>
    <name evidence="26" type="ORF">BaRGS_00023333</name>
</gene>
<keyword evidence="12 23" id="KW-0904">Protein phosphatase</keyword>
<dbReference type="AlphaFoldDB" id="A0ABD0KE51"/>
<accession>A0ABD0KE51</accession>
<evidence type="ECO:0000256" key="22">
    <source>
        <dbReference type="ARBA" id="ARBA00079435"/>
    </source>
</evidence>
<evidence type="ECO:0000256" key="4">
    <source>
        <dbReference type="ARBA" id="ARBA00004496"/>
    </source>
</evidence>
<evidence type="ECO:0000259" key="25">
    <source>
        <dbReference type="PROSITE" id="PS51746"/>
    </source>
</evidence>
<reference evidence="26 27" key="1">
    <citation type="journal article" date="2023" name="Sci. Data">
        <title>Genome assembly of the Korean intertidal mud-creeper Batillaria attramentaria.</title>
        <authorList>
            <person name="Patra A.K."/>
            <person name="Ho P.T."/>
            <person name="Jun S."/>
            <person name="Lee S.J."/>
            <person name="Kim Y."/>
            <person name="Won Y.J."/>
        </authorList>
    </citation>
    <scope>NUCLEOTIDE SEQUENCE [LARGE SCALE GENOMIC DNA]</scope>
    <source>
        <strain evidence="26">Wonlab-2016</strain>
    </source>
</reference>